<accession>A0A0H4T577</accession>
<evidence type="ECO:0000256" key="6">
    <source>
        <dbReference type="RuleBase" id="RU003888"/>
    </source>
</evidence>
<feature type="compositionally biased region" description="Basic residues" evidence="7">
    <location>
        <begin position="1"/>
        <end position="22"/>
    </location>
</feature>
<reference evidence="9" key="1">
    <citation type="journal article" date="2015" name="ISME J.">
        <title>Aquifer environment selects for microbial species cohorts in sediment and groundwater.</title>
        <authorList>
            <person name="Hug L.A."/>
            <person name="Thomas B.C."/>
            <person name="Brown C.T."/>
            <person name="Frischkorn K.R."/>
            <person name="Williams K.H."/>
            <person name="Tringe S.G."/>
            <person name="Banfield J.F."/>
        </authorList>
    </citation>
    <scope>NUCLEOTIDE SEQUENCE</scope>
</reference>
<dbReference type="InterPro" id="IPR001196">
    <property type="entry name" value="Ribosomal_uL15_CS"/>
</dbReference>
<organism evidence="9">
    <name type="scientific">uncultured euryarchaeote Rifle_16ft_4_minimus_37789</name>
    <dbReference type="NCBI Taxonomy" id="1665195"/>
    <lineage>
        <taxon>Archaea</taxon>
        <taxon>Methanobacteriati</taxon>
        <taxon>Methanobacteriota</taxon>
        <taxon>environmental samples</taxon>
    </lineage>
</organism>
<dbReference type="Gene3D" id="3.100.10.10">
    <property type="match status" value="1"/>
</dbReference>
<dbReference type="EMBL" id="KT007004">
    <property type="protein sequence ID" value="AKQ02858.1"/>
    <property type="molecule type" value="Genomic_DNA"/>
</dbReference>
<dbReference type="GO" id="GO:0019843">
    <property type="term" value="F:rRNA binding"/>
    <property type="evidence" value="ECO:0007669"/>
    <property type="project" value="UniProtKB-UniRule"/>
</dbReference>
<comment type="similarity">
    <text evidence="1 5 6">Belongs to the universal ribosomal protein uL15 family.</text>
</comment>
<dbReference type="SUPFAM" id="SSF52080">
    <property type="entry name" value="Ribosomal proteins L15p and L18e"/>
    <property type="match status" value="1"/>
</dbReference>
<comment type="function">
    <text evidence="5">Binds to the 23S rRNA.</text>
</comment>
<dbReference type="InterPro" id="IPR030878">
    <property type="entry name" value="Ribosomal_uL15"/>
</dbReference>
<dbReference type="Gene3D" id="4.10.990.10">
    <property type="match status" value="1"/>
</dbReference>
<dbReference type="InterPro" id="IPR027386">
    <property type="entry name" value="Rbsml_uL15_N"/>
</dbReference>
<evidence type="ECO:0000256" key="2">
    <source>
        <dbReference type="ARBA" id="ARBA00022980"/>
    </source>
</evidence>
<evidence type="ECO:0000256" key="3">
    <source>
        <dbReference type="ARBA" id="ARBA00023274"/>
    </source>
</evidence>
<protein>
    <recommendedName>
        <fullName evidence="4 5">Large ribosomal subunit protein uL15</fullName>
    </recommendedName>
</protein>
<evidence type="ECO:0000313" key="9">
    <source>
        <dbReference type="EMBL" id="AKQ02858.1"/>
    </source>
</evidence>
<evidence type="ECO:0000256" key="7">
    <source>
        <dbReference type="SAM" id="MobiDB-lite"/>
    </source>
</evidence>
<name>A0A0H4T577_9EURY</name>
<evidence type="ECO:0000256" key="1">
    <source>
        <dbReference type="ARBA" id="ARBA00007320"/>
    </source>
</evidence>
<keyword evidence="5" id="KW-0699">rRNA-binding</keyword>
<evidence type="ECO:0000256" key="5">
    <source>
        <dbReference type="HAMAP-Rule" id="MF_01341"/>
    </source>
</evidence>
<proteinExistence type="inferred from homology"/>
<evidence type="ECO:0000259" key="8">
    <source>
        <dbReference type="Pfam" id="PF00828"/>
    </source>
</evidence>
<keyword evidence="2 5" id="KW-0689">Ribosomal protein</keyword>
<dbReference type="InterPro" id="IPR021131">
    <property type="entry name" value="Ribosomal_uL15/eL18"/>
</dbReference>
<dbReference type="PROSITE" id="PS00475">
    <property type="entry name" value="RIBOSOMAL_L15"/>
    <property type="match status" value="1"/>
</dbReference>
<dbReference type="InterPro" id="IPR036227">
    <property type="entry name" value="Ribosomal_uL15/eL18_sf"/>
</dbReference>
<feature type="domain" description="Large ribosomal subunit protein uL15/eL18" evidence="8">
    <location>
        <begin position="76"/>
        <end position="139"/>
    </location>
</feature>
<dbReference type="GO" id="GO:0003735">
    <property type="term" value="F:structural constituent of ribosome"/>
    <property type="evidence" value="ECO:0007669"/>
    <property type="project" value="InterPro"/>
</dbReference>
<comment type="subunit">
    <text evidence="5">Part of the 50S ribosomal subunit.</text>
</comment>
<dbReference type="GO" id="GO:0022625">
    <property type="term" value="C:cytosolic large ribosomal subunit"/>
    <property type="evidence" value="ECO:0007669"/>
    <property type="project" value="TreeGrafter"/>
</dbReference>
<evidence type="ECO:0000256" key="4">
    <source>
        <dbReference type="ARBA" id="ARBA00035200"/>
    </source>
</evidence>
<dbReference type="AlphaFoldDB" id="A0A0H4T577"/>
<feature type="region of interest" description="Disordered" evidence="7">
    <location>
        <begin position="1"/>
        <end position="32"/>
    </location>
</feature>
<dbReference type="Pfam" id="PF00828">
    <property type="entry name" value="Ribosomal_L27A"/>
    <property type="match status" value="1"/>
</dbReference>
<dbReference type="PANTHER" id="PTHR11721">
    <property type="entry name" value="60S RIBOSOMAL PROTEIN L27A"/>
    <property type="match status" value="1"/>
</dbReference>
<dbReference type="HAMAP" id="MF_01341">
    <property type="entry name" value="Ribosomal_uL15"/>
    <property type="match status" value="1"/>
</dbReference>
<keyword evidence="5" id="KW-0694">RNA-binding</keyword>
<dbReference type="PANTHER" id="PTHR11721:SF3">
    <property type="entry name" value="LARGE RIBOSOMAL SUBUNIT PROTEIN UL15"/>
    <property type="match status" value="1"/>
</dbReference>
<gene>
    <name evidence="5" type="primary">rpl15</name>
</gene>
<keyword evidence="3 5" id="KW-0687">Ribonucleoprotein</keyword>
<dbReference type="GO" id="GO:0006412">
    <property type="term" value="P:translation"/>
    <property type="evidence" value="ECO:0007669"/>
    <property type="project" value="UniProtKB-UniRule"/>
</dbReference>
<sequence length="145" mass="15369">MVSRTRKLRGSRTHGRGKKHGRGHGDRGGTGNAGLHKHKFVWMLINEPDHFGAHGFTRHHDGEGKTASINVEEVERRLDAFVAEGFAAKVGDGYEVDLGKAGFRKLLGGGRATRALRITVAAATDSAAEKVRAAGGTVTTTETGG</sequence>